<organism evidence="3 4">
    <name type="scientific">Pseudocercospora fijiensis (strain CIRAD86)</name>
    <name type="common">Black leaf streak disease fungus</name>
    <name type="synonym">Mycosphaerella fijiensis</name>
    <dbReference type="NCBI Taxonomy" id="383855"/>
    <lineage>
        <taxon>Eukaryota</taxon>
        <taxon>Fungi</taxon>
        <taxon>Dikarya</taxon>
        <taxon>Ascomycota</taxon>
        <taxon>Pezizomycotina</taxon>
        <taxon>Dothideomycetes</taxon>
        <taxon>Dothideomycetidae</taxon>
        <taxon>Mycosphaerellales</taxon>
        <taxon>Mycosphaerellaceae</taxon>
        <taxon>Pseudocercospora</taxon>
    </lineage>
</organism>
<dbReference type="Proteomes" id="UP000016932">
    <property type="component" value="Unassembled WGS sequence"/>
</dbReference>
<protein>
    <recommendedName>
        <fullName evidence="2">PH domain-containing protein</fullName>
    </recommendedName>
</protein>
<dbReference type="InterPro" id="IPR001849">
    <property type="entry name" value="PH_domain"/>
</dbReference>
<dbReference type="Pfam" id="PF25381">
    <property type="entry name" value="PH_26"/>
    <property type="match status" value="1"/>
</dbReference>
<gene>
    <name evidence="3" type="ORF">MYCFIDRAFT_167134</name>
</gene>
<dbReference type="RefSeq" id="XP_007930010.1">
    <property type="nucleotide sequence ID" value="XM_007931819.1"/>
</dbReference>
<dbReference type="SMART" id="SM00233">
    <property type="entry name" value="PH"/>
    <property type="match status" value="1"/>
</dbReference>
<dbReference type="HOGENOM" id="CLU_005248_2_0_1"/>
<evidence type="ECO:0000313" key="4">
    <source>
        <dbReference type="Proteomes" id="UP000016932"/>
    </source>
</evidence>
<dbReference type="VEuPathDB" id="FungiDB:MYCFIDRAFT_167134"/>
<feature type="region of interest" description="Disordered" evidence="1">
    <location>
        <begin position="1"/>
        <end position="90"/>
    </location>
</feature>
<feature type="compositionally biased region" description="Basic and acidic residues" evidence="1">
    <location>
        <begin position="17"/>
        <end position="31"/>
    </location>
</feature>
<accession>M3AP81</accession>
<feature type="non-terminal residue" evidence="3">
    <location>
        <position position="464"/>
    </location>
</feature>
<dbReference type="InterPro" id="IPR058155">
    <property type="entry name" value="Skg3/CAF120-like_PH"/>
</dbReference>
<evidence type="ECO:0000256" key="1">
    <source>
        <dbReference type="SAM" id="MobiDB-lite"/>
    </source>
</evidence>
<dbReference type="AlphaFoldDB" id="M3AP81"/>
<feature type="domain" description="PH" evidence="2">
    <location>
        <begin position="130"/>
        <end position="248"/>
    </location>
</feature>
<sequence length="464" mass="52122">MPRNRVLSFMSQWTQDKPPRSPTTDEKEPARLQKSTPPPTNDRENENPAKRQPLNIDTANTEATRSRVDGFGQQPPRSPATPSKARADSRFGSRPLSMIQTYNPPQMEVAQDTPPELAPIFSYLNSHSNKLYQEGYFLKLHDLDSRGKPSQDRVWNECFAQLVGTVLSLWDAAALDAAGEDGEVVPTFINLSDASIKMIESLPMHGAQGGSLQNVLSVSTAANNRYLLHFNSLNSLTQWTAGIRLAMFEHSALQEAYTGSLIAGKGKYLNNIRQIMERSRFMYDDWARVRFGAGTPWRRCWCVISPPDEKEYAKSQKTLKKGSAYGRVQLPKGDIKFYDTRKITKKTKPIATINDAYAAYAIYPQSKPLIDQSTLVKLEGLVTIHGSPETTTEGFVFVMPEVHAAVSGFEMMLRWLFPVYDTFCLYGRPTRLIADTLDQRGLMFAMPSNRRYGHLDILDVSGLI</sequence>
<dbReference type="Gene3D" id="2.30.29.30">
    <property type="entry name" value="Pleckstrin-homology domain (PH domain)/Phosphotyrosine-binding domain (PTB)"/>
    <property type="match status" value="1"/>
</dbReference>
<dbReference type="KEGG" id="pfj:MYCFIDRAFT_167134"/>
<dbReference type="FunFam" id="2.30.29.30:FF:000203">
    <property type="entry name" value="PH domain-containing protein"/>
    <property type="match status" value="1"/>
</dbReference>
<dbReference type="eggNOG" id="ENOG502QPV9">
    <property type="taxonomic scope" value="Eukaryota"/>
</dbReference>
<reference evidence="3 4" key="1">
    <citation type="journal article" date="2012" name="PLoS Pathog.">
        <title>Diverse lifestyles and strategies of plant pathogenesis encoded in the genomes of eighteen Dothideomycetes fungi.</title>
        <authorList>
            <person name="Ohm R.A."/>
            <person name="Feau N."/>
            <person name="Henrissat B."/>
            <person name="Schoch C.L."/>
            <person name="Horwitz B.A."/>
            <person name="Barry K.W."/>
            <person name="Condon B.J."/>
            <person name="Copeland A.C."/>
            <person name="Dhillon B."/>
            <person name="Glaser F."/>
            <person name="Hesse C.N."/>
            <person name="Kosti I."/>
            <person name="LaButti K."/>
            <person name="Lindquist E.A."/>
            <person name="Lucas S."/>
            <person name="Salamov A.A."/>
            <person name="Bradshaw R.E."/>
            <person name="Ciuffetti L."/>
            <person name="Hamelin R.C."/>
            <person name="Kema G.H.J."/>
            <person name="Lawrence C."/>
            <person name="Scott J.A."/>
            <person name="Spatafora J.W."/>
            <person name="Turgeon B.G."/>
            <person name="de Wit P.J.G.M."/>
            <person name="Zhong S."/>
            <person name="Goodwin S.B."/>
            <person name="Grigoriev I.V."/>
        </authorList>
    </citation>
    <scope>NUCLEOTIDE SEQUENCE [LARGE SCALE GENOMIC DNA]</scope>
    <source>
        <strain evidence="3 4">CIRAD86</strain>
    </source>
</reference>
<proteinExistence type="predicted"/>
<dbReference type="SUPFAM" id="SSF50729">
    <property type="entry name" value="PH domain-like"/>
    <property type="match status" value="1"/>
</dbReference>
<dbReference type="STRING" id="383855.M3AP81"/>
<dbReference type="EMBL" id="KB446562">
    <property type="protein sequence ID" value="EME79237.1"/>
    <property type="molecule type" value="Genomic_DNA"/>
</dbReference>
<keyword evidence="4" id="KW-1185">Reference proteome</keyword>
<dbReference type="GeneID" id="19332235"/>
<evidence type="ECO:0000259" key="2">
    <source>
        <dbReference type="PROSITE" id="PS50003"/>
    </source>
</evidence>
<dbReference type="OrthoDB" id="5563754at2759"/>
<name>M3AP81_PSEFD</name>
<dbReference type="PROSITE" id="PS50003">
    <property type="entry name" value="PH_DOMAIN"/>
    <property type="match status" value="1"/>
</dbReference>
<dbReference type="InterPro" id="IPR011993">
    <property type="entry name" value="PH-like_dom_sf"/>
</dbReference>
<evidence type="ECO:0000313" key="3">
    <source>
        <dbReference type="EMBL" id="EME79237.1"/>
    </source>
</evidence>